<feature type="non-terminal residue" evidence="1">
    <location>
        <position position="1"/>
    </location>
</feature>
<dbReference type="InterPro" id="IPR029057">
    <property type="entry name" value="PRTase-like"/>
</dbReference>
<dbReference type="Gene3D" id="3.40.50.2020">
    <property type="match status" value="2"/>
</dbReference>
<protein>
    <recommendedName>
        <fullName evidence="2">Ribose-phosphate pyrophosphokinase N-terminal domain-containing protein</fullName>
    </recommendedName>
</protein>
<organism evidence="1">
    <name type="scientific">marine sediment metagenome</name>
    <dbReference type="NCBI Taxonomy" id="412755"/>
    <lineage>
        <taxon>unclassified sequences</taxon>
        <taxon>metagenomes</taxon>
        <taxon>ecological metagenomes</taxon>
    </lineage>
</organism>
<evidence type="ECO:0008006" key="2">
    <source>
        <dbReference type="Google" id="ProtNLM"/>
    </source>
</evidence>
<proteinExistence type="predicted"/>
<gene>
    <name evidence="1" type="ORF">S06H3_09740</name>
</gene>
<evidence type="ECO:0000313" key="1">
    <source>
        <dbReference type="EMBL" id="GAI17501.1"/>
    </source>
</evidence>
<name>X1MHH5_9ZZZZ</name>
<dbReference type="SUPFAM" id="SSF53271">
    <property type="entry name" value="PRTase-like"/>
    <property type="match status" value="1"/>
</dbReference>
<dbReference type="AlphaFoldDB" id="X1MHH5"/>
<reference evidence="1" key="1">
    <citation type="journal article" date="2014" name="Front. Microbiol.">
        <title>High frequency of phylogenetically diverse reductive dehalogenase-homologous genes in deep subseafloor sedimentary metagenomes.</title>
        <authorList>
            <person name="Kawai M."/>
            <person name="Futagami T."/>
            <person name="Toyoda A."/>
            <person name="Takaki Y."/>
            <person name="Nishi S."/>
            <person name="Hori S."/>
            <person name="Arai W."/>
            <person name="Tsubouchi T."/>
            <person name="Morono Y."/>
            <person name="Uchiyama I."/>
            <person name="Ito T."/>
            <person name="Fujiyama A."/>
            <person name="Inagaki F."/>
            <person name="Takami H."/>
        </authorList>
    </citation>
    <scope>NUCLEOTIDE SEQUENCE</scope>
    <source>
        <strain evidence="1">Expedition CK06-06</strain>
    </source>
</reference>
<comment type="caution">
    <text evidence="1">The sequence shown here is derived from an EMBL/GenBank/DDBJ whole genome shotgun (WGS) entry which is preliminary data.</text>
</comment>
<accession>X1MHH5</accession>
<sequence length="50" mass="5176">ACTHPVLAGDALQKILKVDVQAVIATDTIEHRTSVVSVAPLIAGAIHQGF</sequence>
<dbReference type="EMBL" id="BARV01004358">
    <property type="protein sequence ID" value="GAI17501.1"/>
    <property type="molecule type" value="Genomic_DNA"/>
</dbReference>